<proteinExistence type="predicted"/>
<feature type="transmembrane region" description="Helical" evidence="1">
    <location>
        <begin position="12"/>
        <end position="34"/>
    </location>
</feature>
<name>A0A1I8A8F5_9BILA</name>
<keyword evidence="2" id="KW-1185">Reference proteome</keyword>
<sequence length="89" mass="9402">MLMSFGMTQSGAMFAIMLILIGGAPLCVLAPWLIERIGRRPLILMVCGLCVGEWALLGAAQFIVDMELHYTDLSSALGIAGSIMGQAAC</sequence>
<protein>
    <submittedName>
        <fullName evidence="3">MFS domain-containing protein</fullName>
    </submittedName>
</protein>
<dbReference type="SUPFAM" id="SSF103473">
    <property type="entry name" value="MFS general substrate transporter"/>
    <property type="match status" value="1"/>
</dbReference>
<evidence type="ECO:0000313" key="2">
    <source>
        <dbReference type="Proteomes" id="UP000095287"/>
    </source>
</evidence>
<feature type="transmembrane region" description="Helical" evidence="1">
    <location>
        <begin position="41"/>
        <end position="64"/>
    </location>
</feature>
<dbReference type="AlphaFoldDB" id="A0A1I8A8F5"/>
<dbReference type="Gene3D" id="1.20.1250.20">
    <property type="entry name" value="MFS general substrate transporter like domains"/>
    <property type="match status" value="1"/>
</dbReference>
<evidence type="ECO:0000313" key="3">
    <source>
        <dbReference type="WBParaSite" id="L893_g33724.t1"/>
    </source>
</evidence>
<keyword evidence="1" id="KW-1133">Transmembrane helix</keyword>
<keyword evidence="1" id="KW-0812">Transmembrane</keyword>
<evidence type="ECO:0000256" key="1">
    <source>
        <dbReference type="SAM" id="Phobius"/>
    </source>
</evidence>
<reference evidence="3" key="1">
    <citation type="submission" date="2016-11" db="UniProtKB">
        <authorList>
            <consortium name="WormBaseParasite"/>
        </authorList>
    </citation>
    <scope>IDENTIFICATION</scope>
</reference>
<dbReference type="WBParaSite" id="L893_g33724.t1">
    <property type="protein sequence ID" value="L893_g33724.t1"/>
    <property type="gene ID" value="L893_g33724"/>
</dbReference>
<dbReference type="InterPro" id="IPR036259">
    <property type="entry name" value="MFS_trans_sf"/>
</dbReference>
<dbReference type="Proteomes" id="UP000095287">
    <property type="component" value="Unplaced"/>
</dbReference>
<keyword evidence="1" id="KW-0472">Membrane</keyword>
<organism evidence="2 3">
    <name type="scientific">Steinernema glaseri</name>
    <dbReference type="NCBI Taxonomy" id="37863"/>
    <lineage>
        <taxon>Eukaryota</taxon>
        <taxon>Metazoa</taxon>
        <taxon>Ecdysozoa</taxon>
        <taxon>Nematoda</taxon>
        <taxon>Chromadorea</taxon>
        <taxon>Rhabditida</taxon>
        <taxon>Tylenchina</taxon>
        <taxon>Panagrolaimomorpha</taxon>
        <taxon>Strongyloidoidea</taxon>
        <taxon>Steinernematidae</taxon>
        <taxon>Steinernema</taxon>
    </lineage>
</organism>
<accession>A0A1I8A8F5</accession>